<sequence length="177" mass="20199">MVVGNSQQKTLDLDLMLIGTHMKFSTVDKTIHPTDLIMYNKQTNIKDYSYQSSKDYNLTNSSIVSSTIQCKESIDQLNNSNFHLNSQSTTQNQHDNDLIEHCTNMIQVNNQNIHCKTIEEINIQSNCTQQISPITFNDHYVCSPGSPLSNEDIMNDSNVVNFMGRRNRTTFSEKQVT</sequence>
<reference evidence="1 2" key="1">
    <citation type="submission" date="2018-11" db="EMBL/GenBank/DDBJ databases">
        <authorList>
            <consortium name="Pathogen Informatics"/>
        </authorList>
    </citation>
    <scope>NUCLEOTIDE SEQUENCE [LARGE SCALE GENOMIC DNA]</scope>
    <source>
        <strain evidence="1 2">Zambia</strain>
    </source>
</reference>
<evidence type="ECO:0000313" key="1">
    <source>
        <dbReference type="EMBL" id="VDO78408.1"/>
    </source>
</evidence>
<dbReference type="EMBL" id="UZAI01003266">
    <property type="protein sequence ID" value="VDO78408.1"/>
    <property type="molecule type" value="Genomic_DNA"/>
</dbReference>
<accession>A0A183LVM9</accession>
<evidence type="ECO:0000313" key="2">
    <source>
        <dbReference type="Proteomes" id="UP000277204"/>
    </source>
</evidence>
<keyword evidence="2" id="KW-1185">Reference proteome</keyword>
<proteinExistence type="predicted"/>
<dbReference type="Proteomes" id="UP000277204">
    <property type="component" value="Unassembled WGS sequence"/>
</dbReference>
<name>A0A183LVM9_9TREM</name>
<gene>
    <name evidence="1" type="ORF">SMRZ_LOCUS7854</name>
</gene>
<dbReference type="AlphaFoldDB" id="A0A183LVM9"/>
<organism evidence="1 2">
    <name type="scientific">Schistosoma margrebowiei</name>
    <dbReference type="NCBI Taxonomy" id="48269"/>
    <lineage>
        <taxon>Eukaryota</taxon>
        <taxon>Metazoa</taxon>
        <taxon>Spiralia</taxon>
        <taxon>Lophotrochozoa</taxon>
        <taxon>Platyhelminthes</taxon>
        <taxon>Trematoda</taxon>
        <taxon>Digenea</taxon>
        <taxon>Strigeidida</taxon>
        <taxon>Schistosomatoidea</taxon>
        <taxon>Schistosomatidae</taxon>
        <taxon>Schistosoma</taxon>
    </lineage>
</organism>
<dbReference type="STRING" id="48269.A0A183LVM9"/>
<protein>
    <submittedName>
        <fullName evidence="1">Uncharacterized protein</fullName>
    </submittedName>
</protein>